<feature type="binding site" evidence="11">
    <location>
        <position position="13"/>
    </location>
    <ligand>
        <name>CTP</name>
        <dbReference type="ChEBI" id="CHEBI:37563"/>
        <note>allosteric inhibitor</note>
    </ligand>
</feature>
<feature type="binding site" evidence="11">
    <location>
        <begin position="382"/>
        <end position="385"/>
    </location>
    <ligand>
        <name>L-glutamine</name>
        <dbReference type="ChEBI" id="CHEBI:58359"/>
    </ligand>
</feature>
<feature type="binding site" evidence="11">
    <location>
        <position position="242"/>
    </location>
    <ligand>
        <name>ATP</name>
        <dbReference type="ChEBI" id="CHEBI:30616"/>
    </ligand>
</feature>
<dbReference type="NCBIfam" id="TIGR00337">
    <property type="entry name" value="PyrG"/>
    <property type="match status" value="1"/>
</dbReference>
<feature type="binding site" evidence="11">
    <location>
        <position position="462"/>
    </location>
    <ligand>
        <name>L-glutamine</name>
        <dbReference type="ChEBI" id="CHEBI:58359"/>
    </ligand>
</feature>
<dbReference type="HAMAP" id="MF_01227">
    <property type="entry name" value="PyrG"/>
    <property type="match status" value="1"/>
</dbReference>
<keyword evidence="4 11" id="KW-0479">Metal-binding</keyword>
<dbReference type="NCBIfam" id="NF003792">
    <property type="entry name" value="PRK05380.1"/>
    <property type="match status" value="1"/>
</dbReference>
<keyword evidence="9 11" id="KW-0665">Pyrimidine biosynthesis</keyword>
<evidence type="ECO:0000256" key="1">
    <source>
        <dbReference type="ARBA" id="ARBA00005171"/>
    </source>
</evidence>
<feature type="binding site" evidence="11">
    <location>
        <begin position="14"/>
        <end position="19"/>
    </location>
    <ligand>
        <name>ATP</name>
        <dbReference type="ChEBI" id="CHEBI:30616"/>
    </ligand>
</feature>
<keyword evidence="3 11" id="KW-0436">Ligase</keyword>
<dbReference type="Gene3D" id="3.40.50.300">
    <property type="entry name" value="P-loop containing nucleotide triphosphate hydrolases"/>
    <property type="match status" value="1"/>
</dbReference>
<evidence type="ECO:0000259" key="13">
    <source>
        <dbReference type="Pfam" id="PF06418"/>
    </source>
</evidence>
<dbReference type="PROSITE" id="PS51273">
    <property type="entry name" value="GATASE_TYPE_1"/>
    <property type="match status" value="1"/>
</dbReference>
<reference evidence="14 15" key="1">
    <citation type="submission" date="2016-11" db="EMBL/GenBank/DDBJ databases">
        <authorList>
            <person name="Varghese N."/>
            <person name="Submissions S."/>
        </authorList>
    </citation>
    <scope>NUCLEOTIDE SEQUENCE [LARGE SCALE GENOMIC DNA]</scope>
    <source>
        <strain evidence="14 15">DSM 1</strain>
    </source>
</reference>
<proteinExistence type="inferred from homology"/>
<evidence type="ECO:0000256" key="9">
    <source>
        <dbReference type="ARBA" id="ARBA00022975"/>
    </source>
</evidence>
<dbReference type="CDD" id="cd03113">
    <property type="entry name" value="CTPS_N"/>
    <property type="match status" value="1"/>
</dbReference>
<dbReference type="RefSeq" id="WP_017554527.1">
    <property type="nucleotide sequence ID" value="NZ_ALAS01000119.1"/>
</dbReference>
<dbReference type="GO" id="GO:0003883">
    <property type="term" value="F:CTP synthase activity"/>
    <property type="evidence" value="ECO:0007669"/>
    <property type="project" value="UniProtKB-UniRule"/>
</dbReference>
<dbReference type="AlphaFoldDB" id="A0A8B4BUX4"/>
<evidence type="ECO:0000256" key="11">
    <source>
        <dbReference type="HAMAP-Rule" id="MF_01227"/>
    </source>
</evidence>
<comment type="subunit">
    <text evidence="11">Homotetramer.</text>
</comment>
<comment type="caution">
    <text evidence="14">The sequence shown here is derived from an EMBL/GenBank/DDBJ whole genome shotgun (WGS) entry which is preliminary data.</text>
</comment>
<feature type="region of interest" description="Amidoligase domain" evidence="11">
    <location>
        <begin position="1"/>
        <end position="267"/>
    </location>
</feature>
<dbReference type="PANTHER" id="PTHR11550:SF0">
    <property type="entry name" value="CTP SYNTHASE-RELATED"/>
    <property type="match status" value="1"/>
</dbReference>
<comment type="pathway">
    <text evidence="1 11">Pyrimidine metabolism; CTP biosynthesis via de novo pathway; CTP from UDP: step 2/2.</text>
</comment>
<dbReference type="GO" id="GO:0046872">
    <property type="term" value="F:metal ion binding"/>
    <property type="evidence" value="ECO:0007669"/>
    <property type="project" value="UniProtKB-KW"/>
</dbReference>
<comment type="activity regulation">
    <text evidence="11">Allosterically activated by GTP, when glutamine is the substrate; GTP has no effect on the reaction when ammonia is the substrate. The allosteric effector GTP functions by stabilizing the protein conformation that binds the tetrahedral intermediate(s) formed during glutamine hydrolysis. Inhibited by the product CTP, via allosteric rather than competitive inhibition.</text>
</comment>
<dbReference type="InterPro" id="IPR033828">
    <property type="entry name" value="GATase1_CTP_Synthase"/>
</dbReference>
<dbReference type="EMBL" id="FQUB01000034">
    <property type="protein sequence ID" value="SHF35361.1"/>
    <property type="molecule type" value="Genomic_DNA"/>
</dbReference>
<evidence type="ECO:0000256" key="5">
    <source>
        <dbReference type="ARBA" id="ARBA00022741"/>
    </source>
</evidence>
<keyword evidence="5 11" id="KW-0547">Nucleotide-binding</keyword>
<evidence type="ECO:0000313" key="14">
    <source>
        <dbReference type="EMBL" id="SHF35361.1"/>
    </source>
</evidence>
<dbReference type="GeneID" id="29813087"/>
<dbReference type="FunFam" id="3.40.50.880:FF:000002">
    <property type="entry name" value="CTP synthase"/>
    <property type="match status" value="1"/>
</dbReference>
<feature type="binding site" evidence="11">
    <location>
        <position position="71"/>
    </location>
    <ligand>
        <name>Mg(2+)</name>
        <dbReference type="ChEBI" id="CHEBI:18420"/>
    </ligand>
</feature>
<feature type="binding site" evidence="11">
    <location>
        <position position="224"/>
    </location>
    <ligand>
        <name>UTP</name>
        <dbReference type="ChEBI" id="CHEBI:46398"/>
    </ligand>
</feature>
<feature type="binding site" evidence="11">
    <location>
        <position position="141"/>
    </location>
    <ligand>
        <name>Mg(2+)</name>
        <dbReference type="ChEBI" id="CHEBI:18420"/>
    </ligand>
</feature>
<comment type="similarity">
    <text evidence="2 11">Belongs to the CTP synthase family.</text>
</comment>
<dbReference type="GO" id="GO:0044210">
    <property type="term" value="P:'de novo' CTP biosynthetic process"/>
    <property type="evidence" value="ECO:0007669"/>
    <property type="project" value="UniProtKB-UniRule"/>
</dbReference>
<dbReference type="SUPFAM" id="SSF52317">
    <property type="entry name" value="Class I glutamine amidotransferase-like"/>
    <property type="match status" value="1"/>
</dbReference>
<dbReference type="PANTHER" id="PTHR11550">
    <property type="entry name" value="CTP SYNTHASE"/>
    <property type="match status" value="1"/>
</dbReference>
<dbReference type="GO" id="GO:0042802">
    <property type="term" value="F:identical protein binding"/>
    <property type="evidence" value="ECO:0007669"/>
    <property type="project" value="TreeGrafter"/>
</dbReference>
<evidence type="ECO:0000256" key="4">
    <source>
        <dbReference type="ARBA" id="ARBA00022723"/>
    </source>
</evidence>
<dbReference type="EC" id="6.3.4.2" evidence="11"/>
<protein>
    <recommendedName>
        <fullName evidence="11">CTP synthase</fullName>
        <ecNumber evidence="11">6.3.4.2</ecNumber>
    </recommendedName>
    <alternativeName>
        <fullName evidence="11">Cytidine 5'-triphosphate synthase</fullName>
    </alternativeName>
    <alternativeName>
        <fullName evidence="11">Cytidine triphosphate synthetase</fullName>
        <shortName evidence="11">CTP synthetase</shortName>
        <shortName evidence="11">CTPS</shortName>
    </alternativeName>
    <alternativeName>
        <fullName evidence="11">UTP--ammonia ligase</fullName>
    </alternativeName>
</protein>
<dbReference type="KEGG" id="bcoa:BF29_2087"/>
<dbReference type="InterPro" id="IPR017456">
    <property type="entry name" value="CTP_synthase_N"/>
</dbReference>
<comment type="caution">
    <text evidence="11">Lacks conserved residue(s) required for the propagation of feature annotation.</text>
</comment>
<comment type="catalytic activity">
    <reaction evidence="11">
        <text>UTP + NH4(+) + ATP = CTP + ADP + phosphate + 2 H(+)</text>
        <dbReference type="Rhea" id="RHEA:16597"/>
        <dbReference type="ChEBI" id="CHEBI:15378"/>
        <dbReference type="ChEBI" id="CHEBI:28938"/>
        <dbReference type="ChEBI" id="CHEBI:30616"/>
        <dbReference type="ChEBI" id="CHEBI:37563"/>
        <dbReference type="ChEBI" id="CHEBI:43474"/>
        <dbReference type="ChEBI" id="CHEBI:46398"/>
        <dbReference type="ChEBI" id="CHEBI:456216"/>
    </reaction>
</comment>
<dbReference type="InterPro" id="IPR029062">
    <property type="entry name" value="Class_I_gatase-like"/>
</dbReference>
<feature type="active site" evidence="11">
    <location>
        <position position="507"/>
    </location>
</feature>
<feature type="binding site" evidence="11">
    <location>
        <position position="354"/>
    </location>
    <ligand>
        <name>L-glutamine</name>
        <dbReference type="ChEBI" id="CHEBI:58359"/>
    </ligand>
</feature>
<dbReference type="GO" id="GO:0005524">
    <property type="term" value="F:ATP binding"/>
    <property type="evidence" value="ECO:0007669"/>
    <property type="project" value="UniProtKB-KW"/>
</dbReference>
<comment type="catalytic activity">
    <reaction evidence="10 11">
        <text>UTP + L-glutamine + ATP + H2O = CTP + L-glutamate + ADP + phosphate + 2 H(+)</text>
        <dbReference type="Rhea" id="RHEA:26426"/>
        <dbReference type="ChEBI" id="CHEBI:15377"/>
        <dbReference type="ChEBI" id="CHEBI:15378"/>
        <dbReference type="ChEBI" id="CHEBI:29985"/>
        <dbReference type="ChEBI" id="CHEBI:30616"/>
        <dbReference type="ChEBI" id="CHEBI:37563"/>
        <dbReference type="ChEBI" id="CHEBI:43474"/>
        <dbReference type="ChEBI" id="CHEBI:46398"/>
        <dbReference type="ChEBI" id="CHEBI:58359"/>
        <dbReference type="ChEBI" id="CHEBI:456216"/>
        <dbReference type="EC" id="6.3.4.2"/>
    </reaction>
</comment>
<comment type="function">
    <text evidence="11">Catalyzes the ATP-dependent amination of UTP to CTP with either L-glutamine or ammonia as the source of nitrogen. Regulates intracellular CTP levels through interactions with the four ribonucleotide triphosphates.</text>
</comment>
<feature type="active site" evidence="11">
    <location>
        <position position="509"/>
    </location>
</feature>
<evidence type="ECO:0000259" key="12">
    <source>
        <dbReference type="Pfam" id="PF00117"/>
    </source>
</evidence>
<evidence type="ECO:0000256" key="10">
    <source>
        <dbReference type="ARBA" id="ARBA00047781"/>
    </source>
</evidence>
<dbReference type="Pfam" id="PF00117">
    <property type="entry name" value="GATase"/>
    <property type="match status" value="1"/>
</dbReference>
<feature type="binding site" evidence="11">
    <location>
        <position position="54"/>
    </location>
    <ligand>
        <name>L-glutamine</name>
        <dbReference type="ChEBI" id="CHEBI:58359"/>
    </ligand>
</feature>
<gene>
    <name evidence="11" type="primary">pyrG</name>
    <name evidence="14" type="ORF">SAMN02745208_01851</name>
</gene>
<evidence type="ECO:0000256" key="3">
    <source>
        <dbReference type="ARBA" id="ARBA00022598"/>
    </source>
</evidence>
<feature type="domain" description="CTP synthase N-terminal" evidence="13">
    <location>
        <begin position="3"/>
        <end position="267"/>
    </location>
</feature>
<comment type="catalytic activity">
    <reaction evidence="11">
        <text>L-glutamine + H2O = L-glutamate + NH4(+)</text>
        <dbReference type="Rhea" id="RHEA:15889"/>
        <dbReference type="ChEBI" id="CHEBI:15377"/>
        <dbReference type="ChEBI" id="CHEBI:28938"/>
        <dbReference type="ChEBI" id="CHEBI:29985"/>
        <dbReference type="ChEBI" id="CHEBI:58359"/>
    </reaction>
</comment>
<evidence type="ECO:0000256" key="6">
    <source>
        <dbReference type="ARBA" id="ARBA00022840"/>
    </source>
</evidence>
<dbReference type="InterPro" id="IPR004468">
    <property type="entry name" value="CTP_synthase"/>
</dbReference>
<feature type="binding site" evidence="11">
    <location>
        <begin position="188"/>
        <end position="193"/>
    </location>
    <ligand>
        <name>UTP</name>
        <dbReference type="ChEBI" id="CHEBI:46398"/>
    </ligand>
</feature>
<evidence type="ECO:0000256" key="8">
    <source>
        <dbReference type="ARBA" id="ARBA00022962"/>
    </source>
</evidence>
<feature type="active site" description="Nucleophile; for glutamine hydrolysis" evidence="11">
    <location>
        <position position="381"/>
    </location>
</feature>
<dbReference type="GO" id="GO:0019856">
    <property type="term" value="P:pyrimidine nucleobase biosynthetic process"/>
    <property type="evidence" value="ECO:0007669"/>
    <property type="project" value="TreeGrafter"/>
</dbReference>
<comment type="miscellaneous">
    <text evidence="11">CTPSs have evolved a hybrid strategy for distinguishing between UTP and CTP. The overlapping regions of the product feedback inhibitory and substrate sites recognize a common feature in both compounds, the triphosphate moiety. To differentiate isosteric substrate and product pyrimidine rings, an additional pocket far from the expected kinase/ligase catalytic site, specifically recognizes the cytosine and ribose portions of the product inhibitor.</text>
</comment>
<dbReference type="FunFam" id="3.40.50.300:FF:000009">
    <property type="entry name" value="CTP synthase"/>
    <property type="match status" value="1"/>
</dbReference>
<feature type="domain" description="Glutamine amidotransferase" evidence="12">
    <location>
        <begin position="302"/>
        <end position="526"/>
    </location>
</feature>
<evidence type="ECO:0000313" key="15">
    <source>
        <dbReference type="Proteomes" id="UP000184029"/>
    </source>
</evidence>
<evidence type="ECO:0000256" key="7">
    <source>
        <dbReference type="ARBA" id="ARBA00022842"/>
    </source>
</evidence>
<dbReference type="CDD" id="cd01746">
    <property type="entry name" value="GATase1_CTP_Synthase"/>
    <property type="match status" value="1"/>
</dbReference>
<feature type="binding site" evidence="11">
    <location>
        <position position="405"/>
    </location>
    <ligand>
        <name>L-glutamine</name>
        <dbReference type="ChEBI" id="CHEBI:58359"/>
    </ligand>
</feature>
<keyword evidence="8 11" id="KW-0315">Glutamine amidotransferase</keyword>
<feature type="binding site" evidence="11">
    <location>
        <position position="13"/>
    </location>
    <ligand>
        <name>UTP</name>
        <dbReference type="ChEBI" id="CHEBI:46398"/>
    </ligand>
</feature>
<dbReference type="UniPathway" id="UPA00159">
    <property type="reaction ID" value="UER00277"/>
</dbReference>
<feature type="binding site" evidence="11">
    <location>
        <begin position="188"/>
        <end position="193"/>
    </location>
    <ligand>
        <name>CTP</name>
        <dbReference type="ChEBI" id="CHEBI:37563"/>
        <note>allosteric inhibitor</note>
    </ligand>
</feature>
<sequence length="533" mass="59728">MTKYIFVTGGVVSSLGKGITAASLGRLLKNRGLNITIQKFDPYINVDPGTMSPYQHGEVFVTDDGAETDLDLGHYERFIDINLTKYSSVTTGKVYSEVIRKERRGEYLGGTVQVIPHITNEIKERVFRAGKVTNADVVITEIGGTVGDIESLPFLEAIRQIKTDVGIDNVMYIHCTLIPYLKASGEMKTKPTQHSVKELRGLGIQPNVIVVRTEMPISQDMKDKIALFCDIQPREVVECIDADTLYAIPLMLQEQKLDQLVCDHLKLQCPEADMAEWRGLVDRVRNLKKTVKIALVGKYVALQDAYLSVAEALKHAGYQFDADIDIDMINAEEVDGENVADLLKDADGILVPGGFGDRGIEGKILAIQYAREHKIPFLGICLGMQLASVEFARHVLGLKDAHSSEINPDTPYPVIDLLPEQKEIEDLGGTLRLGLYPCRLVKGTKAYEAYQDEVIYERHRHRYEFNNQFRERMENAGFTFSGTSPDGRLIEIVELKDHPWFVASQFHPEFTSRPTRPQPLFKGFIEASIKGKQ</sequence>
<dbReference type="Gene3D" id="3.40.50.880">
    <property type="match status" value="1"/>
</dbReference>
<dbReference type="GO" id="GO:0097268">
    <property type="term" value="C:cytoophidium"/>
    <property type="evidence" value="ECO:0007669"/>
    <property type="project" value="UniProtKB-ARBA"/>
</dbReference>
<dbReference type="InterPro" id="IPR017926">
    <property type="entry name" value="GATASE"/>
</dbReference>
<feature type="binding site" evidence="11">
    <location>
        <position position="71"/>
    </location>
    <ligand>
        <name>ATP</name>
        <dbReference type="ChEBI" id="CHEBI:30616"/>
    </ligand>
</feature>
<dbReference type="GO" id="GO:0005829">
    <property type="term" value="C:cytosol"/>
    <property type="evidence" value="ECO:0007669"/>
    <property type="project" value="TreeGrafter"/>
</dbReference>
<dbReference type="Pfam" id="PF06418">
    <property type="entry name" value="CTP_synth_N"/>
    <property type="match status" value="1"/>
</dbReference>
<dbReference type="Proteomes" id="UP000184029">
    <property type="component" value="Unassembled WGS sequence"/>
</dbReference>
<keyword evidence="7 11" id="KW-0460">Magnesium</keyword>
<evidence type="ECO:0000256" key="2">
    <source>
        <dbReference type="ARBA" id="ARBA00007533"/>
    </source>
</evidence>
<organism evidence="14 15">
    <name type="scientific">Heyndrickxia coagulans DSM 1 = ATCC 7050</name>
    <dbReference type="NCBI Taxonomy" id="1121088"/>
    <lineage>
        <taxon>Bacteria</taxon>
        <taxon>Bacillati</taxon>
        <taxon>Bacillota</taxon>
        <taxon>Bacilli</taxon>
        <taxon>Bacillales</taxon>
        <taxon>Bacillaceae</taxon>
        <taxon>Heyndrickxia</taxon>
    </lineage>
</organism>
<feature type="binding site" evidence="11">
    <location>
        <position position="224"/>
    </location>
    <ligand>
        <name>CTP</name>
        <dbReference type="ChEBI" id="CHEBI:37563"/>
        <note>allosteric inhibitor</note>
    </ligand>
</feature>
<keyword evidence="6 11" id="KW-0067">ATP-binding</keyword>
<dbReference type="SUPFAM" id="SSF52540">
    <property type="entry name" value="P-loop containing nucleoside triphosphate hydrolases"/>
    <property type="match status" value="1"/>
</dbReference>
<name>A0A8B4BUX4_HEYCO</name>
<accession>A0A8B4BUX4</accession>
<dbReference type="InterPro" id="IPR027417">
    <property type="entry name" value="P-loop_NTPase"/>
</dbReference>
<feature type="binding site" evidence="11">
    <location>
        <begin position="148"/>
        <end position="150"/>
    </location>
    <ligand>
        <name>CTP</name>
        <dbReference type="ChEBI" id="CHEBI:37563"/>
        <note>allosteric inhibitor</note>
    </ligand>
</feature>